<evidence type="ECO:0008006" key="3">
    <source>
        <dbReference type="Google" id="ProtNLM"/>
    </source>
</evidence>
<dbReference type="RefSeq" id="WP_331256453.1">
    <property type="nucleotide sequence ID" value="NZ_CP133270.1"/>
</dbReference>
<keyword evidence="2" id="KW-1185">Reference proteome</keyword>
<dbReference type="EMBL" id="CP133270">
    <property type="protein sequence ID" value="WVX65884.1"/>
    <property type="molecule type" value="Genomic_DNA"/>
</dbReference>
<name>A0ABZ2C025_9PROT</name>
<organism evidence="1 2">
    <name type="scientific">Candidatus Bealeia paramacronuclearis</name>
    <dbReference type="NCBI Taxonomy" id="1921001"/>
    <lineage>
        <taxon>Bacteria</taxon>
        <taxon>Pseudomonadati</taxon>
        <taxon>Pseudomonadota</taxon>
        <taxon>Alphaproteobacteria</taxon>
        <taxon>Holosporales</taxon>
        <taxon>Holosporaceae</taxon>
        <taxon>Candidatus Bealeia</taxon>
    </lineage>
</organism>
<evidence type="ECO:0000313" key="2">
    <source>
        <dbReference type="Proteomes" id="UP001330434"/>
    </source>
</evidence>
<reference evidence="1 2" key="1">
    <citation type="journal article" date="2024" name="Environ. Microbiol.">
        <title>Novel evolutionary insights on the interactions of the Holosporales (Alphaproteobacteria) with eukaryotic hosts from comparative genomics.</title>
        <authorList>
            <person name="Giovannini M."/>
            <person name="Petroni G."/>
            <person name="Castelli M."/>
        </authorList>
    </citation>
    <scope>NUCLEOTIDE SEQUENCE [LARGE SCALE GENOMIC DNA]</scope>
    <source>
        <strain evidence="1 2">US_Bl 15I1</strain>
    </source>
</reference>
<evidence type="ECO:0000313" key="1">
    <source>
        <dbReference type="EMBL" id="WVX65884.1"/>
    </source>
</evidence>
<dbReference type="Proteomes" id="UP001330434">
    <property type="component" value="Chromosome"/>
</dbReference>
<accession>A0ABZ2C025</accession>
<proteinExistence type="predicted"/>
<gene>
    <name evidence="1" type="ORF">Bealeia1_00050</name>
</gene>
<protein>
    <recommendedName>
        <fullName evidence="3">Endonuclease/exonuclease/phosphatase domain-containing protein</fullName>
    </recommendedName>
</protein>
<sequence length="94" mass="10725">MQLIQLLSQFPDFILCGDFNASRDRVVFDKIASFYKDNIPAQATTSIDKMLHRAGDLQLFVDGLFLTSHYRIEDVKLHAAPSDYMGIITKVFLQ</sequence>